<dbReference type="SUPFAM" id="SSF57567">
    <property type="entry name" value="Serine protease inhibitors"/>
    <property type="match status" value="2"/>
</dbReference>
<evidence type="ECO:0008006" key="9">
    <source>
        <dbReference type="Google" id="ProtNLM"/>
    </source>
</evidence>
<dbReference type="Proteomes" id="UP000663872">
    <property type="component" value="Unassembled WGS sequence"/>
</dbReference>
<comment type="caution">
    <text evidence="7">The sequence shown here is derived from an EMBL/GenBank/DDBJ whole genome shotgun (WGS) entry which is preliminary data.</text>
</comment>
<organism evidence="7 8">
    <name type="scientific">Rotaria socialis</name>
    <dbReference type="NCBI Taxonomy" id="392032"/>
    <lineage>
        <taxon>Eukaryota</taxon>
        <taxon>Metazoa</taxon>
        <taxon>Spiralia</taxon>
        <taxon>Gnathifera</taxon>
        <taxon>Rotifera</taxon>
        <taxon>Eurotatoria</taxon>
        <taxon>Bdelloidea</taxon>
        <taxon>Philodinida</taxon>
        <taxon>Philodinidae</taxon>
        <taxon>Rotaria</taxon>
    </lineage>
</organism>
<reference evidence="7" key="1">
    <citation type="submission" date="2021-02" db="EMBL/GenBank/DDBJ databases">
        <authorList>
            <person name="Nowell W R."/>
        </authorList>
    </citation>
    <scope>NUCLEOTIDE SEQUENCE</scope>
</reference>
<evidence type="ECO:0000256" key="2">
    <source>
        <dbReference type="ARBA" id="ARBA00022690"/>
    </source>
</evidence>
<dbReference type="Pfam" id="PF01826">
    <property type="entry name" value="TIL"/>
    <property type="match status" value="1"/>
</dbReference>
<evidence type="ECO:0000256" key="4">
    <source>
        <dbReference type="ARBA" id="ARBA00023157"/>
    </source>
</evidence>
<accession>A0A817W0Y9</accession>
<keyword evidence="2" id="KW-0646">Protease inhibitor</keyword>
<dbReference type="PANTHER" id="PTHR23259:SF70">
    <property type="entry name" value="ACCESSORY GLAND PROTEIN ACP62F-RELATED"/>
    <property type="match status" value="1"/>
</dbReference>
<evidence type="ECO:0000256" key="1">
    <source>
        <dbReference type="ARBA" id="ARBA00008535"/>
    </source>
</evidence>
<dbReference type="InterPro" id="IPR002919">
    <property type="entry name" value="TIL_dom"/>
</dbReference>
<feature type="domain" description="AIG1-type G" evidence="6">
    <location>
        <begin position="2"/>
        <end position="131"/>
    </location>
</feature>
<gene>
    <name evidence="7" type="ORF">GRG538_LOCUS5134</name>
</gene>
<evidence type="ECO:0000259" key="5">
    <source>
        <dbReference type="Pfam" id="PF01826"/>
    </source>
</evidence>
<dbReference type="GO" id="GO:0005525">
    <property type="term" value="F:GTP binding"/>
    <property type="evidence" value="ECO:0007669"/>
    <property type="project" value="InterPro"/>
</dbReference>
<dbReference type="InterPro" id="IPR006703">
    <property type="entry name" value="G_AIG1"/>
</dbReference>
<dbReference type="Gene3D" id="3.40.50.300">
    <property type="entry name" value="P-loop containing nucleotide triphosphate hydrolases"/>
    <property type="match status" value="1"/>
</dbReference>
<dbReference type="CDD" id="cd19941">
    <property type="entry name" value="TIL"/>
    <property type="match status" value="2"/>
</dbReference>
<evidence type="ECO:0000313" key="8">
    <source>
        <dbReference type="Proteomes" id="UP000663872"/>
    </source>
</evidence>
<keyword evidence="4" id="KW-1015">Disulfide bond</keyword>
<proteinExistence type="inferred from homology"/>
<protein>
    <recommendedName>
        <fullName evidence="9">AIG1-type G domain-containing protein</fullName>
    </recommendedName>
</protein>
<dbReference type="InterPro" id="IPR051368">
    <property type="entry name" value="SerProtInhib-TIL_Domain"/>
</dbReference>
<dbReference type="PANTHER" id="PTHR23259">
    <property type="entry name" value="RIDDLE"/>
    <property type="match status" value="1"/>
</dbReference>
<dbReference type="Gene3D" id="2.10.25.10">
    <property type="entry name" value="Laminin"/>
    <property type="match status" value="1"/>
</dbReference>
<dbReference type="InterPro" id="IPR027417">
    <property type="entry name" value="P-loop_NTPase"/>
</dbReference>
<dbReference type="InterPro" id="IPR036084">
    <property type="entry name" value="Ser_inhib-like_sf"/>
</dbReference>
<evidence type="ECO:0000313" key="7">
    <source>
        <dbReference type="EMBL" id="CAF3346745.1"/>
    </source>
</evidence>
<dbReference type="EMBL" id="CAJNYT010000389">
    <property type="protein sequence ID" value="CAF3346745.1"/>
    <property type="molecule type" value="Genomic_DNA"/>
</dbReference>
<dbReference type="AlphaFoldDB" id="A0A817W0Y9"/>
<evidence type="ECO:0000259" key="6">
    <source>
        <dbReference type="Pfam" id="PF04548"/>
    </source>
</evidence>
<dbReference type="GO" id="GO:0030414">
    <property type="term" value="F:peptidase inhibitor activity"/>
    <property type="evidence" value="ECO:0007669"/>
    <property type="project" value="UniProtKB-KW"/>
</dbReference>
<name>A0A817W0Y9_9BILA</name>
<dbReference type="Pfam" id="PF04548">
    <property type="entry name" value="AIG1"/>
    <property type="match status" value="1"/>
</dbReference>
<sequence>MLTIVDTPGFGTCANDAKVRETIQKTVDRVSKKVDVIFILVFLPCGDLDEQNEMSVYKELTTIFGNATLKSKSIAVLSYADNVEQSSSSIFSAVDQYLNDDNTTLLHFIEKNHGNRYLAVYNQSNNTTYKQEVSACRSTQGDLSYPLPKPLKSCVQICVVDCFCKDGYYLNTKGNCAEPEQCCTGNNEEYTTCGTACSATCDNKPEMCTNQCVSGCFCKSEYVRKDNNSNSPCVKRSEYLIKGK</sequence>
<comment type="similarity">
    <text evidence="1">Belongs to the TRAFAC class TrmE-Era-EngA-EngB-Septin-like GTPase superfamily. AIG1/Toc34/Toc159-like paraseptin GTPase family. IAN subfamily.</text>
</comment>
<evidence type="ECO:0000256" key="3">
    <source>
        <dbReference type="ARBA" id="ARBA00022741"/>
    </source>
</evidence>
<keyword evidence="3" id="KW-0547">Nucleotide-binding</keyword>
<feature type="domain" description="TIL" evidence="5">
    <location>
        <begin position="185"/>
        <end position="237"/>
    </location>
</feature>